<feature type="transmembrane region" description="Helical" evidence="1">
    <location>
        <begin position="28"/>
        <end position="53"/>
    </location>
</feature>
<evidence type="ECO:0000256" key="1">
    <source>
        <dbReference type="SAM" id="Phobius"/>
    </source>
</evidence>
<keyword evidence="1" id="KW-1133">Transmembrane helix</keyword>
<organism evidence="2 3">
    <name type="scientific">Rathayibacter festucae DSM 15932</name>
    <dbReference type="NCBI Taxonomy" id="1328866"/>
    <lineage>
        <taxon>Bacteria</taxon>
        <taxon>Bacillati</taxon>
        <taxon>Actinomycetota</taxon>
        <taxon>Actinomycetes</taxon>
        <taxon>Micrococcales</taxon>
        <taxon>Microbacteriaceae</taxon>
        <taxon>Rathayibacter</taxon>
    </lineage>
</organism>
<evidence type="ECO:0000313" key="2">
    <source>
        <dbReference type="EMBL" id="AZZ53549.1"/>
    </source>
</evidence>
<dbReference type="EMBL" id="CP028137">
    <property type="protein sequence ID" value="AZZ53549.1"/>
    <property type="molecule type" value="Genomic_DNA"/>
</dbReference>
<dbReference type="KEGG" id="rfs:C1I64_16905"/>
<reference evidence="2 3" key="1">
    <citation type="submission" date="2018-03" db="EMBL/GenBank/DDBJ databases">
        <title>Bacteriophage NCPPB3778 and a type I-E CRISPR drive the evolution of the US Biological Select Agent, Rathayibacter toxicus.</title>
        <authorList>
            <person name="Davis E.W.II."/>
            <person name="Tabima J.F."/>
            <person name="Weisberg A.J."/>
            <person name="Dantas Lopes L."/>
            <person name="Wiseman M.S."/>
            <person name="Wiseman M.S."/>
            <person name="Pupko T."/>
            <person name="Belcher M.S."/>
            <person name="Sechler A.J."/>
            <person name="Tancos M.A."/>
            <person name="Schroeder B.K."/>
            <person name="Murray T.D."/>
            <person name="Luster D.G."/>
            <person name="Schneider W.L."/>
            <person name="Rogers E."/>
            <person name="Andreote F.D."/>
            <person name="Grunwald N.J."/>
            <person name="Putnam M.L."/>
            <person name="Chang J.H."/>
        </authorList>
    </citation>
    <scope>NUCLEOTIDE SEQUENCE [LARGE SCALE GENOMIC DNA]</scope>
    <source>
        <strain evidence="2 3">DSM 15932</strain>
    </source>
</reference>
<evidence type="ECO:0000313" key="3">
    <source>
        <dbReference type="Proteomes" id="UP000285317"/>
    </source>
</evidence>
<keyword evidence="1" id="KW-0472">Membrane</keyword>
<dbReference type="AlphaFoldDB" id="A0A3Q9V0I5"/>
<proteinExistence type="predicted"/>
<keyword evidence="1" id="KW-0812">Transmembrane</keyword>
<accession>A0A3Q9V0I5</accession>
<gene>
    <name evidence="2" type="ORF">C1I64_16905</name>
</gene>
<protein>
    <submittedName>
        <fullName evidence="2">Uncharacterized protein</fullName>
    </submittedName>
</protein>
<dbReference type="Proteomes" id="UP000285317">
    <property type="component" value="Chromosome"/>
</dbReference>
<name>A0A3Q9V0I5_9MICO</name>
<sequence>MAFVGFGWSQYLVSLSSAEGDLQSLLLQLALLAAAFLVPVAAVIVAIVQAVIVHGRARRAKGRFTATERATIDAREASDRGRRAAVDLRALLPARRLPAEIGVWDVVPGPGEVIFPDTRADYFRYYGRDVSYTRTSRFYAGRPAFVAAGLFANAVSNTVNASVAHAQAQAQWRDRQQVRLLVSNQRLVCQVSGGRWLSFHYSAMTAVYPEVDSWTLVTQFDSAEPLMLLGVDVPAAAVLTVRMTHGEDALGRHPGLMSLEGFTGSGRQVIRNDD</sequence>